<gene>
    <name evidence="7" type="ORF">E1293_16035</name>
</gene>
<accession>A0A4R5BG44</accession>
<feature type="transmembrane region" description="Helical" evidence="6">
    <location>
        <begin position="113"/>
        <end position="133"/>
    </location>
</feature>
<evidence type="ECO:0000313" key="8">
    <source>
        <dbReference type="Proteomes" id="UP000295578"/>
    </source>
</evidence>
<name>A0A4R5BG44_9ACTN</name>
<dbReference type="AlphaFoldDB" id="A0A4R5BG44"/>
<feature type="transmembrane region" description="Helical" evidence="6">
    <location>
        <begin position="186"/>
        <end position="206"/>
    </location>
</feature>
<protein>
    <submittedName>
        <fullName evidence="7">LysE family translocator</fullName>
    </submittedName>
</protein>
<evidence type="ECO:0000256" key="3">
    <source>
        <dbReference type="ARBA" id="ARBA00022692"/>
    </source>
</evidence>
<keyword evidence="4 6" id="KW-1133">Transmembrane helix</keyword>
<dbReference type="GO" id="GO:0005886">
    <property type="term" value="C:plasma membrane"/>
    <property type="evidence" value="ECO:0007669"/>
    <property type="project" value="UniProtKB-SubCell"/>
</dbReference>
<dbReference type="Pfam" id="PF01810">
    <property type="entry name" value="LysE"/>
    <property type="match status" value="1"/>
</dbReference>
<dbReference type="PANTHER" id="PTHR30086">
    <property type="entry name" value="ARGININE EXPORTER PROTEIN ARGO"/>
    <property type="match status" value="1"/>
</dbReference>
<keyword evidence="2" id="KW-1003">Cell membrane</keyword>
<dbReference type="Proteomes" id="UP000295578">
    <property type="component" value="Unassembled WGS sequence"/>
</dbReference>
<evidence type="ECO:0000256" key="4">
    <source>
        <dbReference type="ARBA" id="ARBA00022989"/>
    </source>
</evidence>
<sequence length="209" mass="21794">MNNPLLFLLAALTLVAIPGPNHLYITTRSIGEGRRAGIASALGVETGTLVHIGAAAAGLSAVVAASATAFGFLRYAGAAYLVYLAYRTLRSRHAAGEPDLQPRPLPRVYLDGVLVNVLNPKVVLFFLAFLPQFVDQAAGAVPLQIAVMGAVTALIGLTVDLVYAVAAGSIGAWLRARPVFQRRQRYATGVIYLGLGAAAVFAGPGARRT</sequence>
<evidence type="ECO:0000256" key="1">
    <source>
        <dbReference type="ARBA" id="ARBA00004651"/>
    </source>
</evidence>
<organism evidence="7 8">
    <name type="scientific">Actinomadura darangshiensis</name>
    <dbReference type="NCBI Taxonomy" id="705336"/>
    <lineage>
        <taxon>Bacteria</taxon>
        <taxon>Bacillati</taxon>
        <taxon>Actinomycetota</taxon>
        <taxon>Actinomycetes</taxon>
        <taxon>Streptosporangiales</taxon>
        <taxon>Thermomonosporaceae</taxon>
        <taxon>Actinomadura</taxon>
    </lineage>
</organism>
<evidence type="ECO:0000256" key="6">
    <source>
        <dbReference type="SAM" id="Phobius"/>
    </source>
</evidence>
<dbReference type="OrthoDB" id="5185770at2"/>
<feature type="transmembrane region" description="Helical" evidence="6">
    <location>
        <begin position="52"/>
        <end position="83"/>
    </location>
</feature>
<comment type="caution">
    <text evidence="7">The sequence shown here is derived from an EMBL/GenBank/DDBJ whole genome shotgun (WGS) entry which is preliminary data.</text>
</comment>
<comment type="subcellular location">
    <subcellularLocation>
        <location evidence="1">Cell membrane</location>
        <topology evidence="1">Multi-pass membrane protein</topology>
    </subcellularLocation>
</comment>
<dbReference type="PANTHER" id="PTHR30086:SF20">
    <property type="entry name" value="ARGININE EXPORTER PROTEIN ARGO-RELATED"/>
    <property type="match status" value="1"/>
</dbReference>
<keyword evidence="3 6" id="KW-0812">Transmembrane</keyword>
<evidence type="ECO:0000256" key="2">
    <source>
        <dbReference type="ARBA" id="ARBA00022475"/>
    </source>
</evidence>
<dbReference type="RefSeq" id="WP_132198198.1">
    <property type="nucleotide sequence ID" value="NZ_SMKY01000061.1"/>
</dbReference>
<dbReference type="InterPro" id="IPR001123">
    <property type="entry name" value="LeuE-type"/>
</dbReference>
<feature type="transmembrane region" description="Helical" evidence="6">
    <location>
        <begin position="145"/>
        <end position="174"/>
    </location>
</feature>
<evidence type="ECO:0000313" key="7">
    <source>
        <dbReference type="EMBL" id="TDD82804.1"/>
    </source>
</evidence>
<keyword evidence="5 6" id="KW-0472">Membrane</keyword>
<evidence type="ECO:0000256" key="5">
    <source>
        <dbReference type="ARBA" id="ARBA00023136"/>
    </source>
</evidence>
<dbReference type="PIRSF" id="PIRSF006324">
    <property type="entry name" value="LeuE"/>
    <property type="match status" value="1"/>
</dbReference>
<reference evidence="7 8" key="1">
    <citation type="submission" date="2019-03" db="EMBL/GenBank/DDBJ databases">
        <title>Draft genome sequences of novel Actinobacteria.</title>
        <authorList>
            <person name="Sahin N."/>
            <person name="Ay H."/>
            <person name="Saygin H."/>
        </authorList>
    </citation>
    <scope>NUCLEOTIDE SEQUENCE [LARGE SCALE GENOMIC DNA]</scope>
    <source>
        <strain evidence="7 8">DSM 45941</strain>
    </source>
</reference>
<dbReference type="GO" id="GO:0015171">
    <property type="term" value="F:amino acid transmembrane transporter activity"/>
    <property type="evidence" value="ECO:0007669"/>
    <property type="project" value="TreeGrafter"/>
</dbReference>
<keyword evidence="8" id="KW-1185">Reference proteome</keyword>
<dbReference type="EMBL" id="SMKY01000061">
    <property type="protein sequence ID" value="TDD82804.1"/>
    <property type="molecule type" value="Genomic_DNA"/>
</dbReference>
<proteinExistence type="predicted"/>